<evidence type="ECO:0000256" key="1">
    <source>
        <dbReference type="ARBA" id="ARBA00001966"/>
    </source>
</evidence>
<feature type="domain" description="Serine dehydratase-like alpha subunit" evidence="12">
    <location>
        <begin position="187"/>
        <end position="450"/>
    </location>
</feature>
<dbReference type="PANTHER" id="PTHR30182:SF1">
    <property type="entry name" value="L-SERINE DEHYDRATASE 1"/>
    <property type="match status" value="1"/>
</dbReference>
<keyword evidence="4 11" id="KW-0312">Gluconeogenesis</keyword>
<keyword evidence="5 11" id="KW-0004">4Fe-4S</keyword>
<dbReference type="InterPro" id="IPR029009">
    <property type="entry name" value="ASB_dom_sf"/>
</dbReference>
<dbReference type="EMBL" id="QEEZ01000006">
    <property type="protein sequence ID" value="PWC01986.1"/>
    <property type="molecule type" value="Genomic_DNA"/>
</dbReference>
<evidence type="ECO:0000256" key="9">
    <source>
        <dbReference type="ARBA" id="ARBA00023239"/>
    </source>
</evidence>
<keyword evidence="15" id="KW-1185">Reference proteome</keyword>
<dbReference type="InterPro" id="IPR004644">
    <property type="entry name" value="Fe-S_L-Ser_mono"/>
</dbReference>
<comment type="catalytic activity">
    <reaction evidence="10 11">
        <text>L-serine = pyruvate + NH4(+)</text>
        <dbReference type="Rhea" id="RHEA:19169"/>
        <dbReference type="ChEBI" id="CHEBI:15361"/>
        <dbReference type="ChEBI" id="CHEBI:28938"/>
        <dbReference type="ChEBI" id="CHEBI:33384"/>
        <dbReference type="EC" id="4.3.1.17"/>
    </reaction>
</comment>
<keyword evidence="6 11" id="KW-0479">Metal-binding</keyword>
<evidence type="ECO:0000256" key="6">
    <source>
        <dbReference type="ARBA" id="ARBA00022723"/>
    </source>
</evidence>
<dbReference type="GO" id="GO:0051539">
    <property type="term" value="F:4 iron, 4 sulfur cluster binding"/>
    <property type="evidence" value="ECO:0007669"/>
    <property type="project" value="UniProtKB-UniRule"/>
</dbReference>
<dbReference type="PANTHER" id="PTHR30182">
    <property type="entry name" value="L-SERINE DEHYDRATASE"/>
    <property type="match status" value="1"/>
</dbReference>
<dbReference type="Pfam" id="PF03315">
    <property type="entry name" value="SDH_beta"/>
    <property type="match status" value="1"/>
</dbReference>
<evidence type="ECO:0000259" key="13">
    <source>
        <dbReference type="Pfam" id="PF03315"/>
    </source>
</evidence>
<dbReference type="AlphaFoldDB" id="A0A2U1T7K1"/>
<evidence type="ECO:0000256" key="8">
    <source>
        <dbReference type="ARBA" id="ARBA00023014"/>
    </source>
</evidence>
<dbReference type="Proteomes" id="UP000244989">
    <property type="component" value="Unassembled WGS sequence"/>
</dbReference>
<dbReference type="GO" id="GO:0046872">
    <property type="term" value="F:metal ion binding"/>
    <property type="evidence" value="ECO:0007669"/>
    <property type="project" value="UniProtKB-KW"/>
</dbReference>
<dbReference type="InterPro" id="IPR005130">
    <property type="entry name" value="Ser_deHydtase-like_asu"/>
</dbReference>
<comment type="cofactor">
    <cofactor evidence="1 11">
        <name>[4Fe-4S] cluster</name>
        <dbReference type="ChEBI" id="CHEBI:49883"/>
    </cofactor>
</comment>
<sequence length="462" mass="47966">MTISAVDLFSIGIGPSSSHTVGPMRAAALFLDSLPDYPAKVRVELRGSLAATGRGHGTDRATLLGLVGWTPTTVTTDVTPALGDRIDAQGHISGPTGEIDYELVFDPTPVPEHPNCLIFSAWDARGTELATGVEYFSVGGGFVVTRAEIDGDGPHGMAEAAQTSASIPHEFTTWEQLQGICAHGSRTIAEVMLENEQAIHGDSGTTLNHLDEVWKAMQDCVDNGFSASGTLPGGLNVRRRAPDLLNNLKNRDATDQSDGLSAMDWINLYALAVNEENAAGGKVVTAPTNGAAGIIPAVMHYARDFIGNFDCDTARKFLLTAAAVGIIIKENASISGAEVGCQGEVGSASAMAAAGLCSVLGGTTEQIGNAAEIALEHNLGLTCDPVGGLVQIPCIERNAIGGVKAVNGARLALNGDGEHHVSLDDAVHTMAATGRDMHTKYKETSTGGLATRLGFPVSLTEC</sequence>
<evidence type="ECO:0000256" key="5">
    <source>
        <dbReference type="ARBA" id="ARBA00022485"/>
    </source>
</evidence>
<organism evidence="14 15">
    <name type="scientific">Corynebacterium yudongzhengii</name>
    <dbReference type="NCBI Taxonomy" id="2080740"/>
    <lineage>
        <taxon>Bacteria</taxon>
        <taxon>Bacillati</taxon>
        <taxon>Actinomycetota</taxon>
        <taxon>Actinomycetes</taxon>
        <taxon>Mycobacteriales</taxon>
        <taxon>Corynebacteriaceae</taxon>
        <taxon>Corynebacterium</taxon>
    </lineage>
</organism>
<name>A0A2U1T7K1_9CORY</name>
<keyword evidence="9 11" id="KW-0456">Lyase</keyword>
<comment type="similarity">
    <text evidence="3 11">Belongs to the iron-sulfur dependent L-serine dehydratase family.</text>
</comment>
<dbReference type="GO" id="GO:0003941">
    <property type="term" value="F:L-serine ammonia-lyase activity"/>
    <property type="evidence" value="ECO:0007669"/>
    <property type="project" value="UniProtKB-UniRule"/>
</dbReference>
<evidence type="ECO:0000256" key="11">
    <source>
        <dbReference type="RuleBase" id="RU366059"/>
    </source>
</evidence>
<reference evidence="15" key="1">
    <citation type="submission" date="2018-04" db="EMBL/GenBank/DDBJ databases">
        <authorList>
            <person name="Liu S."/>
            <person name="Wang Z."/>
            <person name="Li J."/>
        </authorList>
    </citation>
    <scope>NUCLEOTIDE SEQUENCE [LARGE SCALE GENOMIC DNA]</scope>
    <source>
        <strain evidence="15">2189</strain>
    </source>
</reference>
<evidence type="ECO:0000313" key="15">
    <source>
        <dbReference type="Proteomes" id="UP000244989"/>
    </source>
</evidence>
<protein>
    <recommendedName>
        <fullName evidence="11">L-serine dehydratase</fullName>
        <ecNumber evidence="11">4.3.1.17</ecNumber>
    </recommendedName>
</protein>
<gene>
    <name evidence="14" type="ORF">DF222_03840</name>
</gene>
<evidence type="ECO:0000313" key="14">
    <source>
        <dbReference type="EMBL" id="PWC01986.1"/>
    </source>
</evidence>
<feature type="domain" description="Serine dehydratase beta chain" evidence="13">
    <location>
        <begin position="4"/>
        <end position="147"/>
    </location>
</feature>
<evidence type="ECO:0000256" key="7">
    <source>
        <dbReference type="ARBA" id="ARBA00023004"/>
    </source>
</evidence>
<proteinExistence type="inferred from homology"/>
<dbReference type="SUPFAM" id="SSF143548">
    <property type="entry name" value="Serine metabolism enzymes domain"/>
    <property type="match status" value="1"/>
</dbReference>
<dbReference type="GO" id="GO:0006094">
    <property type="term" value="P:gluconeogenesis"/>
    <property type="evidence" value="ECO:0007669"/>
    <property type="project" value="UniProtKB-KW"/>
</dbReference>
<dbReference type="InterPro" id="IPR051318">
    <property type="entry name" value="Fe-S_L-Ser"/>
</dbReference>
<evidence type="ECO:0000256" key="10">
    <source>
        <dbReference type="ARBA" id="ARBA00049406"/>
    </source>
</evidence>
<dbReference type="InterPro" id="IPR005131">
    <property type="entry name" value="Ser_deHydtase_bsu"/>
</dbReference>
<evidence type="ECO:0000256" key="4">
    <source>
        <dbReference type="ARBA" id="ARBA00022432"/>
    </source>
</evidence>
<dbReference type="Gene3D" id="3.30.1330.90">
    <property type="entry name" value="D-3-phosphoglycerate dehydrogenase, domain 3"/>
    <property type="match status" value="1"/>
</dbReference>
<evidence type="ECO:0000256" key="2">
    <source>
        <dbReference type="ARBA" id="ARBA00004742"/>
    </source>
</evidence>
<dbReference type="RefSeq" id="WP_108431425.1">
    <property type="nucleotide sequence ID" value="NZ_CP026947.1"/>
</dbReference>
<dbReference type="Pfam" id="PF03313">
    <property type="entry name" value="SDH_alpha"/>
    <property type="match status" value="1"/>
</dbReference>
<dbReference type="EC" id="4.3.1.17" evidence="11"/>
<keyword evidence="8 11" id="KW-0411">Iron-sulfur</keyword>
<accession>A0A2U1T7K1</accession>
<keyword evidence="7 11" id="KW-0408">Iron</keyword>
<dbReference type="NCBIfam" id="TIGR00720">
    <property type="entry name" value="sda_mono"/>
    <property type="match status" value="1"/>
</dbReference>
<dbReference type="OrthoDB" id="9805537at2"/>
<comment type="pathway">
    <text evidence="2">Carbohydrate biosynthesis; gluconeogenesis.</text>
</comment>
<comment type="caution">
    <text evidence="14">The sequence shown here is derived from an EMBL/GenBank/DDBJ whole genome shotgun (WGS) entry which is preliminary data.</text>
</comment>
<evidence type="ECO:0000259" key="12">
    <source>
        <dbReference type="Pfam" id="PF03313"/>
    </source>
</evidence>
<dbReference type="KEGG" id="cyz:C3B44_05100"/>
<evidence type="ECO:0000256" key="3">
    <source>
        <dbReference type="ARBA" id="ARBA00008636"/>
    </source>
</evidence>